<evidence type="ECO:0000313" key="2">
    <source>
        <dbReference type="Proteomes" id="UP000779049"/>
    </source>
</evidence>
<dbReference type="EMBL" id="VIRV01000014">
    <property type="protein sequence ID" value="MBY0759333.1"/>
    <property type="molecule type" value="Genomic_DNA"/>
</dbReference>
<comment type="caution">
    <text evidence="1">The sequence shown here is derived from an EMBL/GenBank/DDBJ whole genome shotgun (WGS) entry which is preliminary data.</text>
</comment>
<dbReference type="RefSeq" id="WP_221919997.1">
    <property type="nucleotide sequence ID" value="NZ_CP173660.1"/>
</dbReference>
<dbReference type="Proteomes" id="UP000779049">
    <property type="component" value="Unassembled WGS sequence"/>
</dbReference>
<organism evidence="1 2">
    <name type="scientific">Sellimonas caecigallum</name>
    <dbReference type="NCBI Taxonomy" id="2592333"/>
    <lineage>
        <taxon>Bacteria</taxon>
        <taxon>Bacillati</taxon>
        <taxon>Bacillota</taxon>
        <taxon>Clostridia</taxon>
        <taxon>Lachnospirales</taxon>
        <taxon>Lachnospiraceae</taxon>
        <taxon>Sellimonas</taxon>
    </lineage>
</organism>
<gene>
    <name evidence="1" type="ORF">FLB61_09595</name>
</gene>
<evidence type="ECO:0008006" key="3">
    <source>
        <dbReference type="Google" id="ProtNLM"/>
    </source>
</evidence>
<reference evidence="1 2" key="1">
    <citation type="journal article" date="2020" name="New Microbes New Infect">
        <title>Sellimonas caecigallum sp. nov., description and genome sequence of a new member of the Sellimonas genus isolated from the cecum of feral chicken.</title>
        <authorList>
            <person name="Wongkuna S."/>
            <person name="Ghimire S."/>
            <person name="Antony L."/>
            <person name="Chankhamhaengdecha S."/>
            <person name="Janvilisri T."/>
            <person name="Scaria J."/>
        </authorList>
    </citation>
    <scope>NUCLEOTIDE SEQUENCE [LARGE SCALE GENOMIC DNA]</scope>
    <source>
        <strain evidence="1 2">SW451</strain>
    </source>
</reference>
<name>A0ABS7L8Q1_9FIRM</name>
<proteinExistence type="predicted"/>
<sequence>MMKICFIIPYFGTLPNYFPLFLKSCNYNPGIDWLIFSDDVNEYSYPSNVHKVTMSFSEIQEKIREKFDFEIRLKAPYKLCDYKVAYGFIFEEYLKPYDFWGYCDIDLIFGNIRKFIPESILEQYDKIGHLGHFSLYKNSFDNNTIFMEHVGGRKRYKEVFSTDRVCVFDEWDEVSINDIFLRKGKKIYLKTIWADIYPFDSYMRMVEYDTDLRLSIKGNENCFFYWNNGILFAKWKTFLKQDEKEVMYVHLQKRKMSMENNLVYAKSFYVFPDKFLDGNKNVKYQYFISCTLRKIFNIKKAIHGYYTLRYWLIKTTSPLRHKIKNYATKQVGD</sequence>
<protein>
    <recommendedName>
        <fullName evidence="3">Glycosyltransferase</fullName>
    </recommendedName>
</protein>
<accession>A0ABS7L8Q1</accession>
<dbReference type="Pfam" id="PF20330">
    <property type="entry name" value="DUF6625"/>
    <property type="match status" value="1"/>
</dbReference>
<dbReference type="InterPro" id="IPR046733">
    <property type="entry name" value="DUF6625"/>
</dbReference>
<keyword evidence="2" id="KW-1185">Reference proteome</keyword>
<evidence type="ECO:0000313" key="1">
    <source>
        <dbReference type="EMBL" id="MBY0759333.1"/>
    </source>
</evidence>